<dbReference type="CDD" id="cd01097">
    <property type="entry name" value="Tetrahydromethanopterin_reductase"/>
    <property type="match status" value="1"/>
</dbReference>
<dbReference type="SUPFAM" id="SSF51679">
    <property type="entry name" value="Bacterial luciferase-like"/>
    <property type="match status" value="1"/>
</dbReference>
<evidence type="ECO:0000313" key="7">
    <source>
        <dbReference type="EMBL" id="CAB4978652.1"/>
    </source>
</evidence>
<evidence type="ECO:0000313" key="4">
    <source>
        <dbReference type="EMBL" id="CAB4758882.1"/>
    </source>
</evidence>
<keyword evidence="1" id="KW-0560">Oxidoreductase</keyword>
<dbReference type="InterPro" id="IPR019951">
    <property type="entry name" value="F420_OxRdatse_Rv3520c_pred"/>
</dbReference>
<reference evidence="8" key="1">
    <citation type="submission" date="2020-05" db="EMBL/GenBank/DDBJ databases">
        <authorList>
            <person name="Chiriac C."/>
            <person name="Salcher M."/>
            <person name="Ghai R."/>
            <person name="Kavagutti S V."/>
        </authorList>
    </citation>
    <scope>NUCLEOTIDE SEQUENCE</scope>
</reference>
<dbReference type="InterPro" id="IPR011251">
    <property type="entry name" value="Luciferase-like_dom"/>
</dbReference>
<proteinExistence type="predicted"/>
<feature type="domain" description="Luciferase-like" evidence="2">
    <location>
        <begin position="6"/>
        <end position="321"/>
    </location>
</feature>
<dbReference type="NCBIfam" id="TIGR03559">
    <property type="entry name" value="F420_Rv3520c"/>
    <property type="match status" value="1"/>
</dbReference>
<dbReference type="EMBL" id="CAFAAJ010000030">
    <property type="protein sequence ID" value="CAB4796169.1"/>
    <property type="molecule type" value="Genomic_DNA"/>
</dbReference>
<protein>
    <submittedName>
        <fullName evidence="8">Unannotated protein</fullName>
    </submittedName>
</protein>
<dbReference type="GO" id="GO:0016705">
    <property type="term" value="F:oxidoreductase activity, acting on paired donors, with incorporation or reduction of molecular oxygen"/>
    <property type="evidence" value="ECO:0007669"/>
    <property type="project" value="InterPro"/>
</dbReference>
<dbReference type="InterPro" id="IPR036661">
    <property type="entry name" value="Luciferase-like_sf"/>
</dbReference>
<evidence type="ECO:0000256" key="1">
    <source>
        <dbReference type="ARBA" id="ARBA00023002"/>
    </source>
</evidence>
<dbReference type="EMBL" id="CAEZYY010000020">
    <property type="protein sequence ID" value="CAB4758882.1"/>
    <property type="molecule type" value="Genomic_DNA"/>
</dbReference>
<evidence type="ECO:0000313" key="3">
    <source>
        <dbReference type="EMBL" id="CAB4698075.1"/>
    </source>
</evidence>
<gene>
    <name evidence="3" type="ORF">UFOPK2602_00423</name>
    <name evidence="4" type="ORF">UFOPK2806_01518</name>
    <name evidence="5" type="ORF">UFOPK3001_00643</name>
    <name evidence="6" type="ORF">UFOPK3417_00937</name>
    <name evidence="7" type="ORF">UFOPK3954_00406</name>
    <name evidence="8" type="ORF">UFOPK4306_01897</name>
</gene>
<name>A0A6J7URX1_9ZZZZ</name>
<evidence type="ECO:0000313" key="5">
    <source>
        <dbReference type="EMBL" id="CAB4796169.1"/>
    </source>
</evidence>
<organism evidence="8">
    <name type="scientific">freshwater metagenome</name>
    <dbReference type="NCBI Taxonomy" id="449393"/>
    <lineage>
        <taxon>unclassified sequences</taxon>
        <taxon>metagenomes</taxon>
        <taxon>ecological metagenomes</taxon>
    </lineage>
</organism>
<dbReference type="AlphaFoldDB" id="A0A6J7URX1"/>
<dbReference type="Pfam" id="PF00296">
    <property type="entry name" value="Bac_luciferase"/>
    <property type="match status" value="1"/>
</dbReference>
<evidence type="ECO:0000313" key="8">
    <source>
        <dbReference type="EMBL" id="CAB5066727.1"/>
    </source>
</evidence>
<dbReference type="Gene3D" id="3.20.20.30">
    <property type="entry name" value="Luciferase-like domain"/>
    <property type="match status" value="1"/>
</dbReference>
<dbReference type="InterPro" id="IPR050564">
    <property type="entry name" value="F420-G6PD/mer"/>
</dbReference>
<dbReference type="EMBL" id="CAFBLR010000078">
    <property type="protein sequence ID" value="CAB4874752.1"/>
    <property type="molecule type" value="Genomic_DNA"/>
</dbReference>
<sequence>MALSYSGGFKESVQKVADLEKAGLDIVWVAEAYSFDAISQVGYLAAKTERIQIGTGIVNVYSRTAALMAMTAAGCDYVSDGRFILGLGASGPQVVEGFHGVPYEKPAKRIQEYIEACRMVWKREPLVYDGDTVKVPLPAGQGTGLGKALKLINHPVRKDIPIWWASLKERAVEATAATADGWLPIMFIPEKFQQVWGGPLKAGLAKRDPSLPRLEISGGGMLCIDDSLDQAAADKILDMSRPNTALYVGGMGARGKNFYNDIARGYGYEEEAIEIQDLYLDGKKDEAAAAVPAEMLRLQNLVGPKSLIKERLGAFKEAGVTVLQVNPVGKDPVKQVEMLKDMIG</sequence>
<dbReference type="PANTHER" id="PTHR43244:SF1">
    <property type="entry name" value="5,10-METHYLENETETRAHYDROMETHANOPTERIN REDUCTASE"/>
    <property type="match status" value="1"/>
</dbReference>
<evidence type="ECO:0000313" key="6">
    <source>
        <dbReference type="EMBL" id="CAB4874752.1"/>
    </source>
</evidence>
<dbReference type="EMBL" id="CAEZXX010000017">
    <property type="protein sequence ID" value="CAB4698075.1"/>
    <property type="molecule type" value="Genomic_DNA"/>
</dbReference>
<dbReference type="PANTHER" id="PTHR43244">
    <property type="match status" value="1"/>
</dbReference>
<accession>A0A6J7URX1</accession>
<evidence type="ECO:0000259" key="2">
    <source>
        <dbReference type="Pfam" id="PF00296"/>
    </source>
</evidence>
<dbReference type="EMBL" id="CAFBQP010000082">
    <property type="protein sequence ID" value="CAB5066727.1"/>
    <property type="molecule type" value="Genomic_DNA"/>
</dbReference>
<dbReference type="EMBL" id="CAFBON010000026">
    <property type="protein sequence ID" value="CAB4978652.1"/>
    <property type="molecule type" value="Genomic_DNA"/>
</dbReference>